<comment type="function">
    <text evidence="1 10">Controls the rotational direction of flagella during chemotaxis.</text>
</comment>
<organism evidence="11 12">
    <name type="scientific">Mesobaculum littorinae</name>
    <dbReference type="NCBI Taxonomy" id="2486419"/>
    <lineage>
        <taxon>Bacteria</taxon>
        <taxon>Pseudomonadati</taxon>
        <taxon>Pseudomonadota</taxon>
        <taxon>Alphaproteobacteria</taxon>
        <taxon>Rhodobacterales</taxon>
        <taxon>Roseobacteraceae</taxon>
        <taxon>Mesobaculum</taxon>
    </lineage>
</organism>
<keyword evidence="7 10" id="KW-0283">Flagellar rotation</keyword>
<dbReference type="PANTHER" id="PTHR35091">
    <property type="entry name" value="FLAGELLAR PROTEIN FLIL"/>
    <property type="match status" value="1"/>
</dbReference>
<sequence>MAEDDQTPGDDGAPAPAKKSKLGLLIGLVLALLLGGGGFYAVWSGLILGPPAAEGGEEIAELPPTEALPPLRFVELDPIMVSLGPASSADHLRFQAQLEVDPPQEEAVRTVMPRIIDVLNGYLRAVEPAELEDPAALTRLRAQMLRRVQIVAGEGRVRDLLIIQFVLS</sequence>
<comment type="similarity">
    <text evidence="3 10">Belongs to the FliL family.</text>
</comment>
<comment type="subcellular location">
    <subcellularLocation>
        <location evidence="10">Cell inner membrane</location>
    </subcellularLocation>
    <subcellularLocation>
        <location evidence="2">Cell membrane</location>
        <topology evidence="2">Single-pass membrane protein</topology>
    </subcellularLocation>
</comment>
<evidence type="ECO:0000256" key="6">
    <source>
        <dbReference type="ARBA" id="ARBA00022692"/>
    </source>
</evidence>
<keyword evidence="8 10" id="KW-1133">Transmembrane helix</keyword>
<evidence type="ECO:0000313" key="11">
    <source>
        <dbReference type="EMBL" id="RVV97973.1"/>
    </source>
</evidence>
<dbReference type="Proteomes" id="UP000285908">
    <property type="component" value="Unassembled WGS sequence"/>
</dbReference>
<protein>
    <recommendedName>
        <fullName evidence="10">Flagellar protein FliL</fullName>
    </recommendedName>
</protein>
<dbReference type="RefSeq" id="WP_127906638.1">
    <property type="nucleotide sequence ID" value="NZ_RQXX01000003.1"/>
</dbReference>
<dbReference type="PANTHER" id="PTHR35091:SF2">
    <property type="entry name" value="FLAGELLAR PROTEIN FLIL"/>
    <property type="match status" value="1"/>
</dbReference>
<proteinExistence type="inferred from homology"/>
<keyword evidence="11" id="KW-0966">Cell projection</keyword>
<keyword evidence="12" id="KW-1185">Reference proteome</keyword>
<keyword evidence="5 10" id="KW-0145">Chemotaxis</keyword>
<evidence type="ECO:0000256" key="7">
    <source>
        <dbReference type="ARBA" id="ARBA00022779"/>
    </source>
</evidence>
<evidence type="ECO:0000256" key="3">
    <source>
        <dbReference type="ARBA" id="ARBA00008281"/>
    </source>
</evidence>
<keyword evidence="11" id="KW-0969">Cilium</keyword>
<feature type="transmembrane region" description="Helical" evidence="10">
    <location>
        <begin position="22"/>
        <end position="43"/>
    </location>
</feature>
<keyword evidence="6 10" id="KW-0812">Transmembrane</keyword>
<accession>A0A438AGY3</accession>
<reference evidence="11 12" key="1">
    <citation type="submission" date="2018-11" db="EMBL/GenBank/DDBJ databases">
        <title>Mesobaculum littorinae gen. nov., sp. nov., isolated from Littorina scabra that represents a novel genus of the order Rhodobacteraceae.</title>
        <authorList>
            <person name="Li F."/>
        </authorList>
    </citation>
    <scope>NUCLEOTIDE SEQUENCE [LARGE SCALE GENOMIC DNA]</scope>
    <source>
        <strain evidence="11 12">M0103</strain>
    </source>
</reference>
<dbReference type="OrthoDB" id="7619358at2"/>
<evidence type="ECO:0000256" key="9">
    <source>
        <dbReference type="ARBA" id="ARBA00023136"/>
    </source>
</evidence>
<dbReference type="InterPro" id="IPR005503">
    <property type="entry name" value="FliL"/>
</dbReference>
<dbReference type="AlphaFoldDB" id="A0A438AGY3"/>
<evidence type="ECO:0000256" key="5">
    <source>
        <dbReference type="ARBA" id="ARBA00022500"/>
    </source>
</evidence>
<evidence type="ECO:0000256" key="2">
    <source>
        <dbReference type="ARBA" id="ARBA00004162"/>
    </source>
</evidence>
<evidence type="ECO:0000256" key="10">
    <source>
        <dbReference type="RuleBase" id="RU364125"/>
    </source>
</evidence>
<dbReference type="GO" id="GO:0009425">
    <property type="term" value="C:bacterial-type flagellum basal body"/>
    <property type="evidence" value="ECO:0007669"/>
    <property type="project" value="InterPro"/>
</dbReference>
<comment type="caution">
    <text evidence="11">The sequence shown here is derived from an EMBL/GenBank/DDBJ whole genome shotgun (WGS) entry which is preliminary data.</text>
</comment>
<keyword evidence="10" id="KW-0997">Cell inner membrane</keyword>
<dbReference type="GO" id="GO:0006935">
    <property type="term" value="P:chemotaxis"/>
    <property type="evidence" value="ECO:0007669"/>
    <property type="project" value="UniProtKB-KW"/>
</dbReference>
<evidence type="ECO:0000256" key="1">
    <source>
        <dbReference type="ARBA" id="ARBA00002254"/>
    </source>
</evidence>
<name>A0A438AGY3_9RHOB</name>
<dbReference type="GO" id="GO:0071978">
    <property type="term" value="P:bacterial-type flagellum-dependent swarming motility"/>
    <property type="evidence" value="ECO:0007669"/>
    <property type="project" value="TreeGrafter"/>
</dbReference>
<dbReference type="GO" id="GO:0005886">
    <property type="term" value="C:plasma membrane"/>
    <property type="evidence" value="ECO:0007669"/>
    <property type="project" value="UniProtKB-SubCell"/>
</dbReference>
<evidence type="ECO:0000256" key="4">
    <source>
        <dbReference type="ARBA" id="ARBA00022475"/>
    </source>
</evidence>
<keyword evidence="11" id="KW-0282">Flagellum</keyword>
<keyword evidence="9 10" id="KW-0472">Membrane</keyword>
<evidence type="ECO:0000256" key="8">
    <source>
        <dbReference type="ARBA" id="ARBA00022989"/>
    </source>
</evidence>
<keyword evidence="4" id="KW-1003">Cell membrane</keyword>
<gene>
    <name evidence="11" type="ORF">EKE94_10930</name>
</gene>
<evidence type="ECO:0000313" key="12">
    <source>
        <dbReference type="Proteomes" id="UP000285908"/>
    </source>
</evidence>
<dbReference type="Pfam" id="PF03748">
    <property type="entry name" value="FliL"/>
    <property type="match status" value="1"/>
</dbReference>
<dbReference type="EMBL" id="RQXX01000003">
    <property type="protein sequence ID" value="RVV97973.1"/>
    <property type="molecule type" value="Genomic_DNA"/>
</dbReference>